<name>A0A1B0C8M1_LUTLO</name>
<evidence type="ECO:0000256" key="2">
    <source>
        <dbReference type="ARBA" id="ARBA00022679"/>
    </source>
</evidence>
<dbReference type="EnsemblMetazoa" id="LLOJ000293-RA">
    <property type="protein sequence ID" value="LLOJ000293-PA"/>
    <property type="gene ID" value="LLOJ000293"/>
</dbReference>
<keyword evidence="2" id="KW-0808">Transferase</keyword>
<keyword evidence="1" id="KW-0489">Methyltransferase</keyword>
<dbReference type="Pfam" id="PF10294">
    <property type="entry name" value="Methyltransf_16"/>
    <property type="match status" value="1"/>
</dbReference>
<reference evidence="5" key="1">
    <citation type="submission" date="2020-05" db="UniProtKB">
        <authorList>
            <consortium name="EnsemblMetazoa"/>
        </authorList>
    </citation>
    <scope>IDENTIFICATION</scope>
    <source>
        <strain evidence="5">Jacobina</strain>
    </source>
</reference>
<dbReference type="VEuPathDB" id="VectorBase:LLONM1_005942"/>
<dbReference type="PANTHER" id="PTHR14614">
    <property type="entry name" value="HEPATOCELLULAR CARCINOMA-ASSOCIATED ANTIGEN"/>
    <property type="match status" value="1"/>
</dbReference>
<dbReference type="GO" id="GO:0008168">
    <property type="term" value="F:methyltransferase activity"/>
    <property type="evidence" value="ECO:0007669"/>
    <property type="project" value="UniProtKB-KW"/>
</dbReference>
<evidence type="ECO:0000256" key="3">
    <source>
        <dbReference type="ARBA" id="ARBA00022691"/>
    </source>
</evidence>
<evidence type="ECO:0000313" key="5">
    <source>
        <dbReference type="EnsemblMetazoa" id="LLOJ000293-PA"/>
    </source>
</evidence>
<accession>A0A1B0C8M1</accession>
<protein>
    <submittedName>
        <fullName evidence="5">Uncharacterized protein</fullName>
    </submittedName>
</protein>
<dbReference type="Gene3D" id="3.40.50.150">
    <property type="entry name" value="Vaccinia Virus protein VP39"/>
    <property type="match status" value="1"/>
</dbReference>
<dbReference type="InterPro" id="IPR029063">
    <property type="entry name" value="SAM-dependent_MTases_sf"/>
</dbReference>
<dbReference type="GO" id="GO:0032259">
    <property type="term" value="P:methylation"/>
    <property type="evidence" value="ECO:0007669"/>
    <property type="project" value="UniProtKB-KW"/>
</dbReference>
<dbReference type="PANTHER" id="PTHR14614:SF164">
    <property type="entry name" value="HISTONE-ARGININE METHYLTRANSFERASE METTL23"/>
    <property type="match status" value="1"/>
</dbReference>
<dbReference type="GO" id="GO:0005737">
    <property type="term" value="C:cytoplasm"/>
    <property type="evidence" value="ECO:0007669"/>
    <property type="project" value="TreeGrafter"/>
</dbReference>
<dbReference type="SUPFAM" id="SSF53335">
    <property type="entry name" value="S-adenosyl-L-methionine-dependent methyltransferases"/>
    <property type="match status" value="1"/>
</dbReference>
<organism evidence="5 6">
    <name type="scientific">Lutzomyia longipalpis</name>
    <name type="common">Sand fly</name>
    <dbReference type="NCBI Taxonomy" id="7200"/>
    <lineage>
        <taxon>Eukaryota</taxon>
        <taxon>Metazoa</taxon>
        <taxon>Ecdysozoa</taxon>
        <taxon>Arthropoda</taxon>
        <taxon>Hexapoda</taxon>
        <taxon>Insecta</taxon>
        <taxon>Pterygota</taxon>
        <taxon>Neoptera</taxon>
        <taxon>Endopterygota</taxon>
        <taxon>Diptera</taxon>
        <taxon>Nematocera</taxon>
        <taxon>Psychodoidea</taxon>
        <taxon>Psychodidae</taxon>
        <taxon>Lutzomyia</taxon>
        <taxon>Lutzomyia</taxon>
    </lineage>
</organism>
<dbReference type="InterPro" id="IPR019410">
    <property type="entry name" value="Methyltransf_16"/>
</dbReference>
<dbReference type="VEuPathDB" id="VectorBase:LLOJ000293"/>
<dbReference type="Proteomes" id="UP000092461">
    <property type="component" value="Unassembled WGS sequence"/>
</dbReference>
<dbReference type="GO" id="GO:0005634">
    <property type="term" value="C:nucleus"/>
    <property type="evidence" value="ECO:0007669"/>
    <property type="project" value="TreeGrafter"/>
</dbReference>
<comment type="similarity">
    <text evidence="4">Belongs to the methyltransferase superfamily. METTL23 family.</text>
</comment>
<evidence type="ECO:0000313" key="6">
    <source>
        <dbReference type="Proteomes" id="UP000092461"/>
    </source>
</evidence>
<sequence>MTLSMVESSNSAENIRKFIFGRDSHEYGGEELPDVEILIPELRQAAYSSYTWPCAPILSLFLWQRRESLVNKRILELGAGTSLPGILAAKCGAQVTLSDHATLPKTLSHINRCCLLNNLTPGEDIAVTGISWGLLLNSLFNLGPIDLIIGSDCFYDPTVFEEILVTVSFLLEHNPGAKFLFTYQERSSDWSIEALLKKWRLRCANVSLSGINAGLDISLRRLMGGHTIHLLEITLTPQN</sequence>
<dbReference type="EMBL" id="AJWK01001113">
    <property type="status" value="NOT_ANNOTATED_CDS"/>
    <property type="molecule type" value="Genomic_DNA"/>
</dbReference>
<evidence type="ECO:0000256" key="4">
    <source>
        <dbReference type="ARBA" id="ARBA00043988"/>
    </source>
</evidence>
<keyword evidence="3" id="KW-0949">S-adenosyl-L-methionine</keyword>
<evidence type="ECO:0000256" key="1">
    <source>
        <dbReference type="ARBA" id="ARBA00022603"/>
    </source>
</evidence>
<dbReference type="AlphaFoldDB" id="A0A1B0C8M1"/>
<proteinExistence type="inferred from homology"/>
<keyword evidence="6" id="KW-1185">Reference proteome</keyword>